<dbReference type="CDD" id="cd07566">
    <property type="entry name" value="ScNTA1_like"/>
    <property type="match status" value="1"/>
</dbReference>
<evidence type="ECO:0000313" key="4">
    <source>
        <dbReference type="Proteomes" id="UP000813427"/>
    </source>
</evidence>
<dbReference type="Gene3D" id="3.60.110.10">
    <property type="entry name" value="Carbon-nitrogen hydrolase"/>
    <property type="match status" value="1"/>
</dbReference>
<feature type="compositionally biased region" description="Polar residues" evidence="1">
    <location>
        <begin position="650"/>
        <end position="679"/>
    </location>
</feature>
<feature type="compositionally biased region" description="Basic and acidic residues" evidence="1">
    <location>
        <begin position="328"/>
        <end position="345"/>
    </location>
</feature>
<feature type="region of interest" description="Disordered" evidence="1">
    <location>
        <begin position="427"/>
        <end position="490"/>
    </location>
</feature>
<feature type="compositionally biased region" description="Low complexity" evidence="1">
    <location>
        <begin position="776"/>
        <end position="800"/>
    </location>
</feature>
<proteinExistence type="predicted"/>
<feature type="region of interest" description="Disordered" evidence="1">
    <location>
        <begin position="294"/>
        <end position="355"/>
    </location>
</feature>
<feature type="compositionally biased region" description="Basic and acidic residues" evidence="1">
    <location>
        <begin position="832"/>
        <end position="841"/>
    </location>
</feature>
<keyword evidence="4" id="KW-1185">Reference proteome</keyword>
<gene>
    <name evidence="3" type="ORF">BKA59DRAFT_137736</name>
</gene>
<dbReference type="EMBL" id="JAGPXF010000003">
    <property type="protein sequence ID" value="KAH7251772.1"/>
    <property type="molecule type" value="Genomic_DNA"/>
</dbReference>
<feature type="compositionally biased region" description="Basic residues" evidence="1">
    <location>
        <begin position="854"/>
        <end position="877"/>
    </location>
</feature>
<feature type="compositionally biased region" description="Polar residues" evidence="1">
    <location>
        <begin position="591"/>
        <end position="634"/>
    </location>
</feature>
<reference evidence="3" key="1">
    <citation type="journal article" date="2021" name="Nat. Commun.">
        <title>Genetic determinants of endophytism in the Arabidopsis root mycobiome.</title>
        <authorList>
            <person name="Mesny F."/>
            <person name="Miyauchi S."/>
            <person name="Thiergart T."/>
            <person name="Pickel B."/>
            <person name="Atanasova L."/>
            <person name="Karlsson M."/>
            <person name="Huettel B."/>
            <person name="Barry K.W."/>
            <person name="Haridas S."/>
            <person name="Chen C."/>
            <person name="Bauer D."/>
            <person name="Andreopoulos W."/>
            <person name="Pangilinan J."/>
            <person name="LaButti K."/>
            <person name="Riley R."/>
            <person name="Lipzen A."/>
            <person name="Clum A."/>
            <person name="Drula E."/>
            <person name="Henrissat B."/>
            <person name="Kohler A."/>
            <person name="Grigoriev I.V."/>
            <person name="Martin F.M."/>
            <person name="Hacquard S."/>
        </authorList>
    </citation>
    <scope>NUCLEOTIDE SEQUENCE</scope>
    <source>
        <strain evidence="3">MPI-SDFR-AT-0068</strain>
    </source>
</reference>
<dbReference type="Proteomes" id="UP000813427">
    <property type="component" value="Unassembled WGS sequence"/>
</dbReference>
<dbReference type="InterPro" id="IPR039703">
    <property type="entry name" value="Nta1"/>
</dbReference>
<protein>
    <recommendedName>
        <fullName evidence="2">CN hydrolase domain-containing protein</fullName>
    </recommendedName>
</protein>
<dbReference type="InterPro" id="IPR003010">
    <property type="entry name" value="C-N_Hydrolase"/>
</dbReference>
<feature type="compositionally biased region" description="Basic and acidic residues" evidence="1">
    <location>
        <begin position="637"/>
        <end position="649"/>
    </location>
</feature>
<feature type="domain" description="CN hydrolase" evidence="2">
    <location>
        <begin position="1"/>
        <end position="281"/>
    </location>
</feature>
<feature type="region of interest" description="Disordered" evidence="1">
    <location>
        <begin position="557"/>
        <end position="576"/>
    </location>
</feature>
<accession>A0A8K0S210</accession>
<feature type="compositionally biased region" description="Polar residues" evidence="1">
    <location>
        <begin position="980"/>
        <end position="1008"/>
    </location>
</feature>
<feature type="compositionally biased region" description="Polar residues" evidence="1">
    <location>
        <begin position="753"/>
        <end position="769"/>
    </location>
</feature>
<feature type="region of interest" description="Disordered" evidence="1">
    <location>
        <begin position="585"/>
        <end position="719"/>
    </location>
</feature>
<dbReference type="Pfam" id="PF00795">
    <property type="entry name" value="CN_hydrolase"/>
    <property type="match status" value="1"/>
</dbReference>
<sequence>MRIGCLQFAPQVGDVNNNLNRADSVLSKANPDDLDILVLPELAFSGYNFKSLQDIAPFLEYSGSGITSLWARTVALKYNCVVTVGYPEKVDLSAQWPANPEYYNSTIVVNAEGETIANYRKAFLYYTDESWALEGNEGFFEGYIPGLGNTSIGICMDLNPYKYEAPWNAFEFAYHVLDSGSNLVVVSMAWMTREEPRKFTRMPNEPDMETLTYWVTRLEPLIRQDTREEIIVVFCNRCGNEDDVLYAGTSAVVGILDGEVKVYGLLGRGEKELLVIDTNDKPYAKMVYRNDSSHNTLTEVRGKLEKQGQRTGGNSDEPKNAVSPNDGGHYDKQQSPYDHENRDTHTPQPKVAAHPFDRELPLRSRLYQEPQNESSEVSTATIPRELDLAKSQVIRSPGLEALSVPTPSAPSPTPLALRPRLIIPESPQSLVHQSPYGSPPTATSLRSARSIQSIDSTISGASVSTVRSNHRPPEDSTPYPDSAMPTAHPSNFSQLRSQLYGSDLAVSNEDNYTSPRSDVDQMSETARWLWSPSENVAATPASASWVEETPVGRKQSAFPWSNIKADPRPQSTDTVRHGSRLASFVQDSRGFDSQTPLSNTSSNLTNGTIISDSSVTSQRAITPSHRLNMSPKATSSRRSERSSRSKTYERATSANRYHGSTSAEVLQQPVARSQRSNSRVSRKDDYHPESTVGDSIDGRLKSSGSRNRTRHTYQKSSDSAVDGVMIPIIASPSILPSNEPKQHRSMSRPGYDQRSNSIASSSKGPSTNRIGRHHSGSVTTDSGSVTSGSRAASRGRTPGPRTLPPSQRTGESFQSPLRSPSTDSTRNAILHSRIDPPESHSRQSLSSQTSTRHESRHRSRHESRHRSRHESRHQSRHRSQDHGDNFERFEAVVCPTCPVHGRSNSNGAQSVPLRLAVDALPQRVHSADQARLANHPHSENEILQPIQGLDGLELLRRYQEDQADCVLTPASNFSEVFEQSGRSSSAATWDTSSPERSPSTPAYFNPAQTPRAMVFATDDSDIEALPSGGLDGDAMPNKTSAAPGQPPTTVAA</sequence>
<name>A0A8K0S210_9HYPO</name>
<dbReference type="PROSITE" id="PS50263">
    <property type="entry name" value="CN_HYDROLASE"/>
    <property type="match status" value="1"/>
</dbReference>
<dbReference type="GO" id="GO:0030163">
    <property type="term" value="P:protein catabolic process"/>
    <property type="evidence" value="ECO:0007669"/>
    <property type="project" value="TreeGrafter"/>
</dbReference>
<evidence type="ECO:0000256" key="1">
    <source>
        <dbReference type="SAM" id="MobiDB-lite"/>
    </source>
</evidence>
<feature type="compositionally biased region" description="Polar residues" evidence="1">
    <location>
        <begin position="1037"/>
        <end position="1052"/>
    </location>
</feature>
<dbReference type="GO" id="GO:0070773">
    <property type="term" value="F:protein-N-terminal glutamine amidohydrolase activity"/>
    <property type="evidence" value="ECO:0007669"/>
    <property type="project" value="InterPro"/>
</dbReference>
<feature type="compositionally biased region" description="Polar residues" evidence="1">
    <location>
        <begin position="427"/>
        <end position="467"/>
    </location>
</feature>
<evidence type="ECO:0000259" key="2">
    <source>
        <dbReference type="PROSITE" id="PS50263"/>
    </source>
</evidence>
<dbReference type="SUPFAM" id="SSF56317">
    <property type="entry name" value="Carbon-nitrogen hydrolase"/>
    <property type="match status" value="1"/>
</dbReference>
<feature type="region of interest" description="Disordered" evidence="1">
    <location>
        <begin position="732"/>
        <end position="884"/>
    </location>
</feature>
<dbReference type="OrthoDB" id="201515at2759"/>
<feature type="compositionally biased region" description="Polar residues" evidence="1">
    <location>
        <begin position="806"/>
        <end position="827"/>
    </location>
</feature>
<organism evidence="3 4">
    <name type="scientific">Fusarium tricinctum</name>
    <dbReference type="NCBI Taxonomy" id="61284"/>
    <lineage>
        <taxon>Eukaryota</taxon>
        <taxon>Fungi</taxon>
        <taxon>Dikarya</taxon>
        <taxon>Ascomycota</taxon>
        <taxon>Pezizomycotina</taxon>
        <taxon>Sordariomycetes</taxon>
        <taxon>Hypocreomycetidae</taxon>
        <taxon>Hypocreales</taxon>
        <taxon>Nectriaceae</taxon>
        <taxon>Fusarium</taxon>
        <taxon>Fusarium tricinctum species complex</taxon>
    </lineage>
</organism>
<dbReference type="AlphaFoldDB" id="A0A8K0S210"/>
<dbReference type="PANTHER" id="PTHR11750:SF26">
    <property type="entry name" value="PROTEIN N-TERMINAL AMIDASE"/>
    <property type="match status" value="1"/>
</dbReference>
<dbReference type="PANTHER" id="PTHR11750">
    <property type="entry name" value="PROTEIN N-TERMINAL AMIDASE"/>
    <property type="match status" value="1"/>
</dbReference>
<comment type="caution">
    <text evidence="3">The sequence shown here is derived from an EMBL/GenBank/DDBJ whole genome shotgun (WGS) entry which is preliminary data.</text>
</comment>
<evidence type="ECO:0000313" key="3">
    <source>
        <dbReference type="EMBL" id="KAH7251772.1"/>
    </source>
</evidence>
<dbReference type="InterPro" id="IPR036526">
    <property type="entry name" value="C-N_Hydrolase_sf"/>
</dbReference>
<feature type="region of interest" description="Disordered" evidence="1">
    <location>
        <begin position="978"/>
        <end position="1052"/>
    </location>
</feature>
<dbReference type="GO" id="GO:0008418">
    <property type="term" value="F:protein-N-terminal asparagine amidohydrolase activity"/>
    <property type="evidence" value="ECO:0007669"/>
    <property type="project" value="InterPro"/>
</dbReference>